<evidence type="ECO:0000313" key="1">
    <source>
        <dbReference type="EMBL" id="MCD5313563.1"/>
    </source>
</evidence>
<dbReference type="AlphaFoldDB" id="A0A9X1NI69"/>
<gene>
    <name evidence="1" type="ORF">LR394_21880</name>
</gene>
<organism evidence="1 2">
    <name type="scientific">Kineosporia babensis</name>
    <dbReference type="NCBI Taxonomy" id="499548"/>
    <lineage>
        <taxon>Bacteria</taxon>
        <taxon>Bacillati</taxon>
        <taxon>Actinomycetota</taxon>
        <taxon>Actinomycetes</taxon>
        <taxon>Kineosporiales</taxon>
        <taxon>Kineosporiaceae</taxon>
        <taxon>Kineosporia</taxon>
    </lineage>
</organism>
<evidence type="ECO:0000313" key="2">
    <source>
        <dbReference type="Proteomes" id="UP001138997"/>
    </source>
</evidence>
<dbReference type="RefSeq" id="WP_231444874.1">
    <property type="nucleotide sequence ID" value="NZ_JAJOMB010000012.1"/>
</dbReference>
<accession>A0A9X1NI69</accession>
<keyword evidence="2" id="KW-1185">Reference proteome</keyword>
<comment type="caution">
    <text evidence="1">The sequence shown here is derived from an EMBL/GenBank/DDBJ whole genome shotgun (WGS) entry which is preliminary data.</text>
</comment>
<sequence length="90" mass="9484">MIEPVAVVLNQTALVKALERVNVVALAVTEEREAGRFTVFLHGPAGQWAHGVAMRRVAAIPGVFGVEEEPGVPTILRVTVAAVDRGETAA</sequence>
<proteinExistence type="predicted"/>
<dbReference type="EMBL" id="JAJOMB010000012">
    <property type="protein sequence ID" value="MCD5313563.1"/>
    <property type="molecule type" value="Genomic_DNA"/>
</dbReference>
<protein>
    <submittedName>
        <fullName evidence="1">Uncharacterized protein</fullName>
    </submittedName>
</protein>
<reference evidence="1" key="1">
    <citation type="submission" date="2021-11" db="EMBL/GenBank/DDBJ databases">
        <title>Streptomyces corallinus and Kineosporia corallina sp. nov., two new coral-derived marine actinobacteria.</title>
        <authorList>
            <person name="Buangrab K."/>
            <person name="Sutthacheep M."/>
            <person name="Yeemin T."/>
            <person name="Harunari E."/>
            <person name="Igarashi Y."/>
            <person name="Sripreechasak P."/>
            <person name="Kanchanasin P."/>
            <person name="Tanasupawat S."/>
            <person name="Phongsopitanun W."/>
        </authorList>
    </citation>
    <scope>NUCLEOTIDE SEQUENCE</scope>
    <source>
        <strain evidence="1">JCM 31032</strain>
    </source>
</reference>
<name>A0A9X1NI69_9ACTN</name>
<dbReference type="Proteomes" id="UP001138997">
    <property type="component" value="Unassembled WGS sequence"/>
</dbReference>